<organism evidence="3 4">
    <name type="scientific">Microbulbifer marinus</name>
    <dbReference type="NCBI Taxonomy" id="658218"/>
    <lineage>
        <taxon>Bacteria</taxon>
        <taxon>Pseudomonadati</taxon>
        <taxon>Pseudomonadota</taxon>
        <taxon>Gammaproteobacteria</taxon>
        <taxon>Cellvibrionales</taxon>
        <taxon>Microbulbiferaceae</taxon>
        <taxon>Microbulbifer</taxon>
    </lineage>
</organism>
<accession>A0A1H3VWG2</accession>
<evidence type="ECO:0000313" key="4">
    <source>
        <dbReference type="Proteomes" id="UP000198658"/>
    </source>
</evidence>
<sequence length="156" mass="16997">MRQFSILVIFVLAFGGAAVMYEKESRKVKGVLTQITELQAQLGDLQAEVNRLDGELEAVKLAERRRPNLKNIATRVRTQDRPASTSAAPVRSTDGGKSRQLIASDVTSAPPAIHGRDDEETADDSEWNRPTVDAEQYQGQSTGEGGSEQPAADPYQ</sequence>
<feature type="region of interest" description="Disordered" evidence="2">
    <location>
        <begin position="70"/>
        <end position="156"/>
    </location>
</feature>
<protein>
    <submittedName>
        <fullName evidence="3">Uncharacterized protein</fullName>
    </submittedName>
</protein>
<dbReference type="OrthoDB" id="5737112at2"/>
<name>A0A1H3VWG2_9GAMM</name>
<gene>
    <name evidence="3" type="ORF">SAMN05216562_0278</name>
</gene>
<dbReference type="RefSeq" id="WP_091384315.1">
    <property type="nucleotide sequence ID" value="NZ_FNQO01000001.1"/>
</dbReference>
<evidence type="ECO:0000256" key="1">
    <source>
        <dbReference type="SAM" id="Coils"/>
    </source>
</evidence>
<keyword evidence="4" id="KW-1185">Reference proteome</keyword>
<dbReference type="Proteomes" id="UP000198658">
    <property type="component" value="Unassembled WGS sequence"/>
</dbReference>
<dbReference type="STRING" id="658218.SAMN05216562_0278"/>
<proteinExistence type="predicted"/>
<dbReference type="EMBL" id="FNQO01000001">
    <property type="protein sequence ID" value="SDZ78432.1"/>
    <property type="molecule type" value="Genomic_DNA"/>
</dbReference>
<keyword evidence="1" id="KW-0175">Coiled coil</keyword>
<reference evidence="4" key="1">
    <citation type="submission" date="2016-10" db="EMBL/GenBank/DDBJ databases">
        <authorList>
            <person name="Varghese N."/>
            <person name="Submissions S."/>
        </authorList>
    </citation>
    <scope>NUCLEOTIDE SEQUENCE [LARGE SCALE GENOMIC DNA]</scope>
    <source>
        <strain evidence="4">CGMCC 1.10657</strain>
    </source>
</reference>
<evidence type="ECO:0000256" key="2">
    <source>
        <dbReference type="SAM" id="MobiDB-lite"/>
    </source>
</evidence>
<evidence type="ECO:0000313" key="3">
    <source>
        <dbReference type="EMBL" id="SDZ78432.1"/>
    </source>
</evidence>
<feature type="coiled-coil region" evidence="1">
    <location>
        <begin position="28"/>
        <end position="62"/>
    </location>
</feature>
<dbReference type="AlphaFoldDB" id="A0A1H3VWG2"/>